<sequence>MPRSGLLVLAVSAGVTGCSPEPAEVAADEERIACAVGGAQEFEEVCAVDRSKADGKLALVVRHPDGAFRRFAVVTDGRGLVVADGAEEAVTRIEGGKLAVAVGEDRYMFPASIKTAQTDAR</sequence>
<evidence type="ECO:0000313" key="2">
    <source>
        <dbReference type="Proteomes" id="UP001548713"/>
    </source>
</evidence>
<organism evidence="1 2">
    <name type="scientific">Novosphingobium kalidii</name>
    <dbReference type="NCBI Taxonomy" id="3230299"/>
    <lineage>
        <taxon>Bacteria</taxon>
        <taxon>Pseudomonadati</taxon>
        <taxon>Pseudomonadota</taxon>
        <taxon>Alphaproteobacteria</taxon>
        <taxon>Sphingomonadales</taxon>
        <taxon>Sphingomonadaceae</taxon>
        <taxon>Novosphingobium</taxon>
    </lineage>
</organism>
<proteinExistence type="predicted"/>
<evidence type="ECO:0008006" key="3">
    <source>
        <dbReference type="Google" id="ProtNLM"/>
    </source>
</evidence>
<dbReference type="EMBL" id="JBEWLY010000023">
    <property type="protein sequence ID" value="MET1756576.1"/>
    <property type="molecule type" value="Genomic_DNA"/>
</dbReference>
<name>A0ABV2D3X8_9SPHN</name>
<comment type="caution">
    <text evidence="1">The sequence shown here is derived from an EMBL/GenBank/DDBJ whole genome shotgun (WGS) entry which is preliminary data.</text>
</comment>
<keyword evidence="2" id="KW-1185">Reference proteome</keyword>
<gene>
    <name evidence="1" type="ORF">ABVV53_14120</name>
</gene>
<evidence type="ECO:0000313" key="1">
    <source>
        <dbReference type="EMBL" id="MET1756576.1"/>
    </source>
</evidence>
<dbReference type="PROSITE" id="PS51257">
    <property type="entry name" value="PROKAR_LIPOPROTEIN"/>
    <property type="match status" value="1"/>
</dbReference>
<reference evidence="1 2" key="1">
    <citation type="submission" date="2024-07" db="EMBL/GenBank/DDBJ databases">
        <title>Novosphingobium kalidii RD2P27.</title>
        <authorList>
            <person name="Sun J.-Q."/>
        </authorList>
    </citation>
    <scope>NUCLEOTIDE SEQUENCE [LARGE SCALE GENOMIC DNA]</scope>
    <source>
        <strain evidence="1 2">RD2P27</strain>
    </source>
</reference>
<accession>A0ABV2D3X8</accession>
<protein>
    <recommendedName>
        <fullName evidence="3">Lipoprotein</fullName>
    </recommendedName>
</protein>
<dbReference type="RefSeq" id="WP_353985065.1">
    <property type="nucleotide sequence ID" value="NZ_JBEWLY010000023.1"/>
</dbReference>
<dbReference type="Proteomes" id="UP001548713">
    <property type="component" value="Unassembled WGS sequence"/>
</dbReference>